<evidence type="ECO:0000256" key="1">
    <source>
        <dbReference type="ARBA" id="ARBA00022729"/>
    </source>
</evidence>
<dbReference type="InterPro" id="IPR004564">
    <property type="entry name" value="OM_lipoprot_carrier_LolA-like"/>
</dbReference>
<proteinExistence type="predicted"/>
<dbReference type="EMBL" id="JAUOTP010000008">
    <property type="protein sequence ID" value="MDO6416023.1"/>
    <property type="molecule type" value="Genomic_DNA"/>
</dbReference>
<evidence type="ECO:0000313" key="4">
    <source>
        <dbReference type="Proteomes" id="UP001169764"/>
    </source>
</evidence>
<protein>
    <submittedName>
        <fullName evidence="3">Outer membrane lipoprotein carrier protein LolA</fullName>
    </submittedName>
</protein>
<dbReference type="SUPFAM" id="SSF89392">
    <property type="entry name" value="Prokaryotic lipoproteins and lipoprotein localization factors"/>
    <property type="match status" value="1"/>
</dbReference>
<feature type="signal peptide" evidence="2">
    <location>
        <begin position="1"/>
        <end position="19"/>
    </location>
</feature>
<comment type="caution">
    <text evidence="3">The sequence shown here is derived from an EMBL/GenBank/DDBJ whole genome shotgun (WGS) entry which is preliminary data.</text>
</comment>
<dbReference type="RefSeq" id="WP_303544895.1">
    <property type="nucleotide sequence ID" value="NZ_JAUOTP010000008.1"/>
</dbReference>
<keyword evidence="4" id="KW-1185">Reference proteome</keyword>
<keyword evidence="3" id="KW-0449">Lipoprotein</keyword>
<dbReference type="CDD" id="cd16325">
    <property type="entry name" value="LolA"/>
    <property type="match status" value="1"/>
</dbReference>
<dbReference type="Pfam" id="PF03548">
    <property type="entry name" value="LolA"/>
    <property type="match status" value="1"/>
</dbReference>
<dbReference type="InterPro" id="IPR029046">
    <property type="entry name" value="LolA/LolB/LppX"/>
</dbReference>
<keyword evidence="1 2" id="KW-0732">Signal</keyword>
<gene>
    <name evidence="3" type="ORF">Q4F19_16655</name>
</gene>
<organism evidence="3 4">
    <name type="scientific">Sphingomonas natans</name>
    <dbReference type="NCBI Taxonomy" id="3063330"/>
    <lineage>
        <taxon>Bacteria</taxon>
        <taxon>Pseudomonadati</taxon>
        <taxon>Pseudomonadota</taxon>
        <taxon>Alphaproteobacteria</taxon>
        <taxon>Sphingomonadales</taxon>
        <taxon>Sphingomonadaceae</taxon>
        <taxon>Sphingomonas</taxon>
    </lineage>
</organism>
<sequence>MIRYPVTALAAAFAVPVYAAPAPELVQVQAHLRAVTTMTAAFQQIDATGKTRAGMLTLKRPGKIRFQYEKGVPLLIVGDGKALTMIDYQVRQVSRWPIGDSPLAALIDPNRDVSRYGRLIPAPPGRILVEGKDPKHPEFGTITIGFTKAPSAPGGLMLAGWTVMDAQGNRSTVVLTDQRFGMAISDKAFLWSDPRPQNRGR</sequence>
<accession>A0ABT8YE08</accession>
<evidence type="ECO:0000313" key="3">
    <source>
        <dbReference type="EMBL" id="MDO6416023.1"/>
    </source>
</evidence>
<reference evidence="3" key="1">
    <citation type="submission" date="2023-07" db="EMBL/GenBank/DDBJ databases">
        <authorList>
            <person name="Kim M."/>
        </authorList>
    </citation>
    <scope>NUCLEOTIDE SEQUENCE</scope>
    <source>
        <strain evidence="3">BIUV-7</strain>
    </source>
</reference>
<dbReference type="PANTHER" id="PTHR35869">
    <property type="entry name" value="OUTER-MEMBRANE LIPOPROTEIN CARRIER PROTEIN"/>
    <property type="match status" value="1"/>
</dbReference>
<dbReference type="Proteomes" id="UP001169764">
    <property type="component" value="Unassembled WGS sequence"/>
</dbReference>
<dbReference type="PANTHER" id="PTHR35869:SF1">
    <property type="entry name" value="OUTER-MEMBRANE LIPOPROTEIN CARRIER PROTEIN"/>
    <property type="match status" value="1"/>
</dbReference>
<evidence type="ECO:0000256" key="2">
    <source>
        <dbReference type="SAM" id="SignalP"/>
    </source>
</evidence>
<feature type="chain" id="PRO_5047059503" evidence="2">
    <location>
        <begin position="20"/>
        <end position="201"/>
    </location>
</feature>
<dbReference type="Gene3D" id="2.50.20.10">
    <property type="entry name" value="Lipoprotein localisation LolA/LolB/LppX"/>
    <property type="match status" value="1"/>
</dbReference>
<name>A0ABT8YE08_9SPHN</name>